<comment type="caution">
    <text evidence="2">The sequence shown here is derived from an EMBL/GenBank/DDBJ whole genome shotgun (WGS) entry which is preliminary data.</text>
</comment>
<keyword evidence="1" id="KW-0472">Membrane</keyword>
<evidence type="ECO:0000256" key="1">
    <source>
        <dbReference type="SAM" id="Phobius"/>
    </source>
</evidence>
<reference evidence="3" key="1">
    <citation type="submission" date="2024-07" db="EMBL/GenBank/DDBJ databases">
        <title>Two chromosome-level genome assemblies of Korean endemic species Abeliophyllum distichum and Forsythia ovata (Oleaceae).</title>
        <authorList>
            <person name="Jang H."/>
        </authorList>
    </citation>
    <scope>NUCLEOTIDE SEQUENCE [LARGE SCALE GENOMIC DNA]</scope>
</reference>
<keyword evidence="3" id="KW-1185">Reference proteome</keyword>
<keyword evidence="1" id="KW-1133">Transmembrane helix</keyword>
<protein>
    <submittedName>
        <fullName evidence="2">Uncharacterized protein</fullName>
    </submittedName>
</protein>
<dbReference type="EMBL" id="JBFOLJ010000009">
    <property type="protein sequence ID" value="KAL2508331.1"/>
    <property type="molecule type" value="Genomic_DNA"/>
</dbReference>
<name>A0ABD1T6R0_9LAMI</name>
<accession>A0ABD1T6R0</accession>
<organism evidence="2 3">
    <name type="scientific">Forsythia ovata</name>
    <dbReference type="NCBI Taxonomy" id="205694"/>
    <lineage>
        <taxon>Eukaryota</taxon>
        <taxon>Viridiplantae</taxon>
        <taxon>Streptophyta</taxon>
        <taxon>Embryophyta</taxon>
        <taxon>Tracheophyta</taxon>
        <taxon>Spermatophyta</taxon>
        <taxon>Magnoliopsida</taxon>
        <taxon>eudicotyledons</taxon>
        <taxon>Gunneridae</taxon>
        <taxon>Pentapetalae</taxon>
        <taxon>asterids</taxon>
        <taxon>lamiids</taxon>
        <taxon>Lamiales</taxon>
        <taxon>Oleaceae</taxon>
        <taxon>Forsythieae</taxon>
        <taxon>Forsythia</taxon>
    </lineage>
</organism>
<evidence type="ECO:0000313" key="2">
    <source>
        <dbReference type="EMBL" id="KAL2508331.1"/>
    </source>
</evidence>
<keyword evidence="1" id="KW-0812">Transmembrane</keyword>
<proteinExistence type="predicted"/>
<dbReference type="AlphaFoldDB" id="A0ABD1T6R0"/>
<dbReference type="Proteomes" id="UP001604277">
    <property type="component" value="Unassembled WGS sequence"/>
</dbReference>
<gene>
    <name evidence="2" type="ORF">Fot_31978</name>
</gene>
<evidence type="ECO:0000313" key="3">
    <source>
        <dbReference type="Proteomes" id="UP001604277"/>
    </source>
</evidence>
<sequence length="110" mass="12281">MIGDTRPVGFGHVIIDALVGKNGDTSNMLFFFLWVDFLAPPTTAILVVEVQLKFRRMLNENMKKVGTPPEMDSILEEVSKETQPTIFSCSENIVDPKSAKKLNRPFLVAV</sequence>
<feature type="transmembrane region" description="Helical" evidence="1">
    <location>
        <begin position="28"/>
        <end position="48"/>
    </location>
</feature>